<dbReference type="HOGENOM" id="CLU_000680_9_1_1"/>
<dbReference type="GeneTree" id="ENSGT00940000163630"/>
<dbReference type="eggNOG" id="ENOG502S9XJ">
    <property type="taxonomic scope" value="Eukaryota"/>
</dbReference>
<dbReference type="Ensembl" id="ENSLACT00000002149.1">
    <property type="protein sequence ID" value="ENSLACP00000002133.1"/>
    <property type="gene ID" value="ENSLACG00000001907.1"/>
</dbReference>
<proteinExistence type="predicted"/>
<dbReference type="Proteomes" id="UP000008672">
    <property type="component" value="Unassembled WGS sequence"/>
</dbReference>
<evidence type="ECO:0000313" key="1">
    <source>
        <dbReference type="Ensembl" id="ENSLACP00000002133.1"/>
    </source>
</evidence>
<protein>
    <recommendedName>
        <fullName evidence="3">Reverse transcriptase zinc-binding domain-containing protein</fullName>
    </recommendedName>
</protein>
<name>H2ZXL2_LATCH</name>
<dbReference type="OMA" id="DIHIINI"/>
<evidence type="ECO:0008006" key="3">
    <source>
        <dbReference type="Google" id="ProtNLM"/>
    </source>
</evidence>
<reference evidence="1" key="2">
    <citation type="submission" date="2025-08" db="UniProtKB">
        <authorList>
            <consortium name="Ensembl"/>
        </authorList>
    </citation>
    <scope>IDENTIFICATION</scope>
</reference>
<dbReference type="EMBL" id="AFYH01265842">
    <property type="status" value="NOT_ANNOTATED_CDS"/>
    <property type="molecule type" value="Genomic_DNA"/>
</dbReference>
<accession>H2ZXL2</accession>
<reference evidence="2" key="1">
    <citation type="submission" date="2011-08" db="EMBL/GenBank/DDBJ databases">
        <title>The draft genome of Latimeria chalumnae.</title>
        <authorList>
            <person name="Di Palma F."/>
            <person name="Alfoldi J."/>
            <person name="Johnson J."/>
            <person name="Berlin A."/>
            <person name="Gnerre S."/>
            <person name="Jaffe D."/>
            <person name="MacCallum I."/>
            <person name="Young S."/>
            <person name="Walker B.J."/>
            <person name="Lander E."/>
            <person name="Lindblad-Toh K."/>
        </authorList>
    </citation>
    <scope>NUCLEOTIDE SEQUENCE [LARGE SCALE GENOMIC DNA]</scope>
    <source>
        <strain evidence="2">Wild caught</strain>
    </source>
</reference>
<organism evidence="1 2">
    <name type="scientific">Latimeria chalumnae</name>
    <name type="common">Coelacanth</name>
    <dbReference type="NCBI Taxonomy" id="7897"/>
    <lineage>
        <taxon>Eukaryota</taxon>
        <taxon>Metazoa</taxon>
        <taxon>Chordata</taxon>
        <taxon>Craniata</taxon>
        <taxon>Vertebrata</taxon>
        <taxon>Euteleostomi</taxon>
        <taxon>Coelacanthiformes</taxon>
        <taxon>Coelacanthidae</taxon>
        <taxon>Latimeria</taxon>
    </lineage>
</organism>
<sequence length="285" mass="32722">WLDRAIRRLDDVWGPEGLVSFASLQEKFALASSEFLHYLQLKNSLAQHKALTPGVMRASLINELQCTLKDTRGTISKIYAFLLRAKSPNRDGTREAWERELGIPLLEEEWEEAMASTLSSDTDLWSRLVQFKIVNRIYWTPAKLAVAKLVSSDKCWRCGSENGTLLHMIWGCAELRSFWASICKLLKDLVGLDVGIKPLAYVLGVGIRDLKLSKWEANFLKQALTTTKRVILRHWRQSEAPTYQEWFLAMAETAAHEQVILKLRNRLHIFGQRIVCFSLTLMLYI</sequence>
<dbReference type="InParanoid" id="H2ZXL2"/>
<evidence type="ECO:0000313" key="2">
    <source>
        <dbReference type="Proteomes" id="UP000008672"/>
    </source>
</evidence>
<reference evidence="1" key="3">
    <citation type="submission" date="2025-09" db="UniProtKB">
        <authorList>
            <consortium name="Ensembl"/>
        </authorList>
    </citation>
    <scope>IDENTIFICATION</scope>
</reference>
<dbReference type="STRING" id="7897.ENSLACP00000002133"/>
<keyword evidence="2" id="KW-1185">Reference proteome</keyword>
<dbReference type="AlphaFoldDB" id="H2ZXL2"/>